<dbReference type="OrthoDB" id="3880401at2759"/>
<evidence type="ECO:0000313" key="1">
    <source>
        <dbReference type="EMBL" id="KFH43140.1"/>
    </source>
</evidence>
<comment type="caution">
    <text evidence="1">The sequence shown here is derived from an EMBL/GenBank/DDBJ whole genome shotgun (WGS) entry which is preliminary data.</text>
</comment>
<name>A0A086T1A8_HAPC1</name>
<proteinExistence type="predicted"/>
<accession>A0A086T1A8</accession>
<dbReference type="EMBL" id="JPKY01000076">
    <property type="protein sequence ID" value="KFH43140.1"/>
    <property type="molecule type" value="Genomic_DNA"/>
</dbReference>
<keyword evidence="2" id="KW-1185">Reference proteome</keyword>
<reference evidence="2" key="1">
    <citation type="journal article" date="2014" name="Genome Announc.">
        <title>Genome sequence and annotation of Acremonium chrysogenum, producer of the beta-lactam antibiotic cephalosporin C.</title>
        <authorList>
            <person name="Terfehr D."/>
            <person name="Dahlmann T.A."/>
            <person name="Specht T."/>
            <person name="Zadra I."/>
            <person name="Kuernsteiner H."/>
            <person name="Kueck U."/>
        </authorList>
    </citation>
    <scope>NUCLEOTIDE SEQUENCE [LARGE SCALE GENOMIC DNA]</scope>
    <source>
        <strain evidence="2">ATCC 11550 / CBS 779.69 / DSM 880 / IAM 14645 / JCM 23072 / IMI 49137</strain>
    </source>
</reference>
<protein>
    <submittedName>
        <fullName evidence="1">Uncharacterized protein</fullName>
    </submittedName>
</protein>
<dbReference type="AlphaFoldDB" id="A0A086T1A8"/>
<sequence>MSAQEKSQTFVPEFLYHTYLKVDEHGVETKEVLPRFYVLATHATVESAKSFAATVLPELGYEETDFDIYEKRPKVGGEWKHGDGVVVYAKAPAGQEFFVGIDTKLNSGDLPAEPDGSLVLPQGVDHLHYVLQTNIEYRGDDQVATTEIQGSYVKRAVALEGAKSCLLYTDITEGDFAEYEARDDLGERDNWPYGEDVLVHAVANSGANYLVSVKSPPSAYLRHSKHKGESQKT</sequence>
<dbReference type="Proteomes" id="UP000029964">
    <property type="component" value="Unassembled WGS sequence"/>
</dbReference>
<gene>
    <name evidence="1" type="ORF">ACRE_060880</name>
</gene>
<dbReference type="HOGENOM" id="CLU_082183_1_0_1"/>
<organism evidence="1 2">
    <name type="scientific">Hapsidospora chrysogenum (strain ATCC 11550 / CBS 779.69 / DSM 880 / IAM 14645 / JCM 23072 / IMI 49137)</name>
    <name type="common">Acremonium chrysogenum</name>
    <dbReference type="NCBI Taxonomy" id="857340"/>
    <lineage>
        <taxon>Eukaryota</taxon>
        <taxon>Fungi</taxon>
        <taxon>Dikarya</taxon>
        <taxon>Ascomycota</taxon>
        <taxon>Pezizomycotina</taxon>
        <taxon>Sordariomycetes</taxon>
        <taxon>Hypocreomycetidae</taxon>
        <taxon>Hypocreales</taxon>
        <taxon>Bionectriaceae</taxon>
        <taxon>Hapsidospora</taxon>
    </lineage>
</organism>
<evidence type="ECO:0000313" key="2">
    <source>
        <dbReference type="Proteomes" id="UP000029964"/>
    </source>
</evidence>